<dbReference type="InterPro" id="IPR051473">
    <property type="entry name" value="P2Ox-like"/>
</dbReference>
<keyword evidence="4" id="KW-0274">FAD</keyword>
<dbReference type="Pfam" id="PF05199">
    <property type="entry name" value="GMC_oxred_C"/>
    <property type="match status" value="1"/>
</dbReference>
<dbReference type="RefSeq" id="WP_201083468.1">
    <property type="nucleotide sequence ID" value="NZ_CP067422.1"/>
</dbReference>
<organism evidence="7 8">
    <name type="scientific">Skermanella cutis</name>
    <dbReference type="NCBI Taxonomy" id="2775420"/>
    <lineage>
        <taxon>Bacteria</taxon>
        <taxon>Pseudomonadati</taxon>
        <taxon>Pseudomonadota</taxon>
        <taxon>Alphaproteobacteria</taxon>
        <taxon>Rhodospirillales</taxon>
        <taxon>Azospirillaceae</taxon>
        <taxon>Skermanella</taxon>
    </lineage>
</organism>
<dbReference type="PANTHER" id="PTHR42784">
    <property type="entry name" value="PYRANOSE 2-OXIDASE"/>
    <property type="match status" value="1"/>
</dbReference>
<dbReference type="SUPFAM" id="SSF51905">
    <property type="entry name" value="FAD/NAD(P)-binding domain"/>
    <property type="match status" value="1"/>
</dbReference>
<dbReference type="Proteomes" id="UP000595197">
    <property type="component" value="Plasmid pTT6-2"/>
</dbReference>
<evidence type="ECO:0000256" key="4">
    <source>
        <dbReference type="ARBA" id="ARBA00022827"/>
    </source>
</evidence>
<proteinExistence type="inferred from homology"/>
<evidence type="ECO:0000256" key="3">
    <source>
        <dbReference type="ARBA" id="ARBA00022630"/>
    </source>
</evidence>
<protein>
    <submittedName>
        <fullName evidence="7">GMC family oxidoreductase</fullName>
    </submittedName>
</protein>
<dbReference type="PANTHER" id="PTHR42784:SF1">
    <property type="entry name" value="PYRANOSE 2-OXIDASE"/>
    <property type="match status" value="1"/>
</dbReference>
<evidence type="ECO:0000313" key="8">
    <source>
        <dbReference type="Proteomes" id="UP000595197"/>
    </source>
</evidence>
<evidence type="ECO:0000259" key="6">
    <source>
        <dbReference type="Pfam" id="PF05199"/>
    </source>
</evidence>
<dbReference type="InterPro" id="IPR036188">
    <property type="entry name" value="FAD/NAD-bd_sf"/>
</dbReference>
<name>A0ABX7BMR5_9PROT</name>
<feature type="domain" description="Glucose-methanol-choline oxidoreductase C-terminal" evidence="6">
    <location>
        <begin position="450"/>
        <end position="556"/>
    </location>
</feature>
<comment type="cofactor">
    <cofactor evidence="1">
        <name>FAD</name>
        <dbReference type="ChEBI" id="CHEBI:57692"/>
    </cofactor>
</comment>
<evidence type="ECO:0000256" key="1">
    <source>
        <dbReference type="ARBA" id="ARBA00001974"/>
    </source>
</evidence>
<keyword evidence="3" id="KW-0285">Flavoprotein</keyword>
<geneLocation type="plasmid" evidence="7 8">
    <name>pTT6-2</name>
</geneLocation>
<keyword evidence="7" id="KW-0614">Plasmid</keyword>
<accession>A0ABX7BMR5</accession>
<evidence type="ECO:0000256" key="5">
    <source>
        <dbReference type="ARBA" id="ARBA00023002"/>
    </source>
</evidence>
<gene>
    <name evidence="7" type="ORF">IGS68_32360</name>
</gene>
<evidence type="ECO:0000313" key="7">
    <source>
        <dbReference type="EMBL" id="QQP93708.1"/>
    </source>
</evidence>
<keyword evidence="8" id="KW-1185">Reference proteome</keyword>
<sequence length="570" mass="61799">MTNPIPRFSGAPVVEGVSADVVIVGSGVVGGLAAHALATLGHSVILLDAGPRIDRVEAVERFRASPTKGSNAPYENPWYAPQPDDADFNSYYVQTAGQKTFQGLYVRGVGGTSWHWTGHAERHYPNDFRMKSAYGVGVDWPISYDDMLPYYLRVEREWGVAGDDNDYIGPDRHGEKFPLPKVPMSYSDHEIGRVSKQVAFGYDCAGTRFGPVPLEYGPYPHARNSIPHDGRPQCCGNASCRFICPIAAKYDASVHVTKAELLGVRVLDKRVVHHVETGPSGMIAGVRYRHPDGWEGRAVGRRYILAAHAIETPKLLLMSTGEYAPRGVANSSGMVGRNLIALADVNTMGLAVDETFPYRGPVSATGGLKALRDGDFRKVHGAIATNFVNGGWNASLGPAQRAQKLIGEGVFGADLAKRMLEQTAREVTLGSMVDVLPDPSNRIVPDFEKLDALGIPRPKVTFAWDEYTDRGIQVARDMHRAIFTAMKVPKDTWQEPEPDVEMAVIAGTTRMGTDPRDSVVDTSCKAHDHPNLYIIGTGVYPTTGIVSPSMTAAGLALRAADEIHANFGHG</sequence>
<dbReference type="InterPro" id="IPR007867">
    <property type="entry name" value="GMC_OxRtase_C"/>
</dbReference>
<dbReference type="EMBL" id="CP067422">
    <property type="protein sequence ID" value="QQP93708.1"/>
    <property type="molecule type" value="Genomic_DNA"/>
</dbReference>
<evidence type="ECO:0000256" key="2">
    <source>
        <dbReference type="ARBA" id="ARBA00010790"/>
    </source>
</evidence>
<reference evidence="7" key="1">
    <citation type="submission" date="2021-02" db="EMBL/GenBank/DDBJ databases">
        <title>Skermanella TT6 skin isolate.</title>
        <authorList>
            <person name="Lee K."/>
            <person name="Ganzorig M."/>
        </authorList>
    </citation>
    <scope>NUCLEOTIDE SEQUENCE</scope>
    <source>
        <strain evidence="7">TT6</strain>
    </source>
</reference>
<keyword evidence="5" id="KW-0560">Oxidoreductase</keyword>
<comment type="similarity">
    <text evidence="2">Belongs to the GMC oxidoreductase family.</text>
</comment>
<dbReference type="Gene3D" id="3.50.50.60">
    <property type="entry name" value="FAD/NAD(P)-binding domain"/>
    <property type="match status" value="2"/>
</dbReference>